<reference evidence="12" key="1">
    <citation type="submission" date="2012-03" db="EMBL/GenBank/DDBJ databases">
        <title>De novo sequencing, assembly and analysis of the genome of the laboratory strain Saccharomyces cerevisiae CEN.PK113-7D, a model for modern industrial biotechnology.</title>
        <authorList>
            <person name="Nijkamp J.F."/>
            <person name="van den Broek M.A."/>
            <person name="Datema E."/>
            <person name="de Kok S."/>
            <person name="Bosman L."/>
            <person name="Luttink M.A."/>
            <person name="Daran-Lapujade P."/>
            <person name="Vongsangnak W."/>
            <person name="Nielsen J."/>
            <person name="Heijne W.H.M."/>
            <person name="Klaassen P."/>
            <person name="Platt D."/>
            <person name="Paddon C.J."/>
            <person name="Koetter P."/>
            <person name="van Ham R.C."/>
            <person name="Reinders M.J.T."/>
            <person name="Pronk J.T."/>
            <person name="de Ridder D."/>
            <person name="Daran J.-M."/>
        </authorList>
    </citation>
    <scope>NUCLEOTIDE SEQUENCE</scope>
    <source>
        <strain evidence="12">CEN.PK113-7D</strain>
    </source>
</reference>
<dbReference type="EC" id="1.8.1.9" evidence="9"/>
<feature type="domain" description="FAD/NAD(P)-binding" evidence="11">
    <location>
        <begin position="28"/>
        <end position="327"/>
    </location>
</feature>
<dbReference type="PROSITE" id="PS00573">
    <property type="entry name" value="PYRIDINE_REDOX_2"/>
    <property type="match status" value="1"/>
</dbReference>
<evidence type="ECO:0000256" key="3">
    <source>
        <dbReference type="ARBA" id="ARBA00022630"/>
    </source>
</evidence>
<dbReference type="InterPro" id="IPR050097">
    <property type="entry name" value="Ferredoxin-NADP_redctase_2"/>
</dbReference>
<dbReference type="InterPro" id="IPR036188">
    <property type="entry name" value="FAD/NAD-bd_sf"/>
</dbReference>
<dbReference type="InterPro" id="IPR008255">
    <property type="entry name" value="Pyr_nucl-diS_OxRdtase_2_AS"/>
</dbReference>
<evidence type="ECO:0000256" key="6">
    <source>
        <dbReference type="ARBA" id="ARBA00023002"/>
    </source>
</evidence>
<keyword evidence="6 9" id="KW-0560">Oxidoreductase</keyword>
<dbReference type="GO" id="GO:0005737">
    <property type="term" value="C:cytoplasm"/>
    <property type="evidence" value="ECO:0007669"/>
    <property type="project" value="InterPro"/>
</dbReference>
<keyword evidence="4 9" id="KW-0274">FAD</keyword>
<sequence>MIKHIVSPFRTNFVGISKSVLSRMIHHKVTIIGSGPAAHTAAIYLARAEMKPTLYEGMMANGIAAGGQLTTTTDIENFPGFPESLSGSELMERMRKQSAKFGTNIITETVSKVDLSSKPFRLWTEFNEDAEPVTTDAIILATGASAKRMHLPGEETYWQQGISACAVCDGAVPIFRNKPLAVIGGGDSACEEAEFLTKYASKVYILVRKDHFRASVIMQRRIEKNPNIIVLFNTVALEAKGDGKLLNMLRIKNTKSNVENDLEVNGLFYTIGHSPATDIVKGQVDEEETGYIKTVPGSSLTSVPGFFAAGDVQDSRYRQAVTSAGSGCIAALDAERYLSAQE</sequence>
<keyword evidence="7" id="KW-1015">Disulfide bond</keyword>
<dbReference type="PRINTS" id="PR00368">
    <property type="entry name" value="FADPNR"/>
</dbReference>
<evidence type="ECO:0000313" key="12">
    <source>
        <dbReference type="EMBL" id="EIW10006.1"/>
    </source>
</evidence>
<dbReference type="InterPro" id="IPR005982">
    <property type="entry name" value="Thioredox_Rdtase"/>
</dbReference>
<dbReference type="EMBL" id="CM001529">
    <property type="protein sequence ID" value="EIW10006.1"/>
    <property type="molecule type" value="Genomic_DNA"/>
</dbReference>
<keyword evidence="5 10" id="KW-0521">NADP</keyword>
<accession>N1P2R5</accession>
<keyword evidence="8 9" id="KW-0676">Redox-active center</keyword>
<evidence type="ECO:0000256" key="9">
    <source>
        <dbReference type="RuleBase" id="RU003880"/>
    </source>
</evidence>
<dbReference type="OrthoDB" id="371245at2759"/>
<comment type="catalytic activity">
    <reaction evidence="9">
        <text>[thioredoxin]-dithiol + NADP(+) = [thioredoxin]-disulfide + NADPH + H(+)</text>
        <dbReference type="Rhea" id="RHEA:20345"/>
        <dbReference type="Rhea" id="RHEA-COMP:10698"/>
        <dbReference type="Rhea" id="RHEA-COMP:10700"/>
        <dbReference type="ChEBI" id="CHEBI:15378"/>
        <dbReference type="ChEBI" id="CHEBI:29950"/>
        <dbReference type="ChEBI" id="CHEBI:50058"/>
        <dbReference type="ChEBI" id="CHEBI:57783"/>
        <dbReference type="ChEBI" id="CHEBI:58349"/>
        <dbReference type="EC" id="1.8.1.9"/>
    </reaction>
</comment>
<dbReference type="AlphaFoldDB" id="N1P2R5"/>
<evidence type="ECO:0000256" key="7">
    <source>
        <dbReference type="ARBA" id="ARBA00023157"/>
    </source>
</evidence>
<name>N1P2R5_YEASC</name>
<evidence type="ECO:0000256" key="10">
    <source>
        <dbReference type="RuleBase" id="RU003881"/>
    </source>
</evidence>
<proteinExistence type="inferred from homology"/>
<dbReference type="GO" id="GO:0004791">
    <property type="term" value="F:thioredoxin-disulfide reductase (NADPH) activity"/>
    <property type="evidence" value="ECO:0007669"/>
    <property type="project" value="UniProtKB-UniRule"/>
</dbReference>
<dbReference type="FunFam" id="3.50.50.60:FF:000064">
    <property type="entry name" value="Thioredoxin reductase"/>
    <property type="match status" value="1"/>
</dbReference>
<dbReference type="PANTHER" id="PTHR48105">
    <property type="entry name" value="THIOREDOXIN REDUCTASE 1-RELATED-RELATED"/>
    <property type="match status" value="1"/>
</dbReference>
<comment type="cofactor">
    <cofactor evidence="10">
        <name>FAD</name>
        <dbReference type="ChEBI" id="CHEBI:57692"/>
    </cofactor>
    <text evidence="10">Binds 1 FAD per subunit.</text>
</comment>
<gene>
    <name evidence="12" type="ORF">CENPK1137D_5251</name>
</gene>
<dbReference type="SUPFAM" id="SSF51905">
    <property type="entry name" value="FAD/NAD(P)-binding domain"/>
    <property type="match status" value="1"/>
</dbReference>
<dbReference type="PRINTS" id="PR00469">
    <property type="entry name" value="PNDRDTASEII"/>
</dbReference>
<evidence type="ECO:0000256" key="5">
    <source>
        <dbReference type="ARBA" id="ARBA00022857"/>
    </source>
</evidence>
<keyword evidence="3 9" id="KW-0285">Flavoprotein</keyword>
<dbReference type="Gene3D" id="3.50.50.60">
    <property type="entry name" value="FAD/NAD(P)-binding domain"/>
    <property type="match status" value="2"/>
</dbReference>
<evidence type="ECO:0000259" key="11">
    <source>
        <dbReference type="Pfam" id="PF07992"/>
    </source>
</evidence>
<comment type="subunit">
    <text evidence="2 9">Homodimer.</text>
</comment>
<evidence type="ECO:0000256" key="8">
    <source>
        <dbReference type="ARBA" id="ARBA00023284"/>
    </source>
</evidence>
<dbReference type="Proteomes" id="UP000013192">
    <property type="component" value="Chromosome VIII"/>
</dbReference>
<dbReference type="GO" id="GO:0019430">
    <property type="term" value="P:removal of superoxide radicals"/>
    <property type="evidence" value="ECO:0007669"/>
    <property type="project" value="UniProtKB-UniRule"/>
</dbReference>
<evidence type="ECO:0000256" key="1">
    <source>
        <dbReference type="ARBA" id="ARBA00009333"/>
    </source>
</evidence>
<evidence type="ECO:0000256" key="2">
    <source>
        <dbReference type="ARBA" id="ARBA00011738"/>
    </source>
</evidence>
<dbReference type="NCBIfam" id="TIGR01292">
    <property type="entry name" value="TRX_reduct"/>
    <property type="match status" value="1"/>
</dbReference>
<evidence type="ECO:0000256" key="4">
    <source>
        <dbReference type="ARBA" id="ARBA00022827"/>
    </source>
</evidence>
<comment type="similarity">
    <text evidence="1 9">Belongs to the class-II pyridine nucleotide-disulfide oxidoreductase family.</text>
</comment>
<dbReference type="InterPro" id="IPR023753">
    <property type="entry name" value="FAD/NAD-binding_dom"/>
</dbReference>
<dbReference type="Pfam" id="PF07992">
    <property type="entry name" value="Pyr_redox_2"/>
    <property type="match status" value="1"/>
</dbReference>
<dbReference type="HOGENOM" id="CLU_031864_5_1_1"/>
<organism evidence="12">
    <name type="scientific">Saccharomyces cerevisiae (strain CEN.PK113-7D)</name>
    <name type="common">Baker's yeast</name>
    <dbReference type="NCBI Taxonomy" id="889517"/>
    <lineage>
        <taxon>Eukaryota</taxon>
        <taxon>Fungi</taxon>
        <taxon>Dikarya</taxon>
        <taxon>Ascomycota</taxon>
        <taxon>Saccharomycotina</taxon>
        <taxon>Saccharomycetes</taxon>
        <taxon>Saccharomycetales</taxon>
        <taxon>Saccharomycetaceae</taxon>
        <taxon>Saccharomyces</taxon>
    </lineage>
</organism>
<protein>
    <recommendedName>
        <fullName evidence="9">Thioredoxin reductase</fullName>
        <ecNumber evidence="9">1.8.1.9</ecNumber>
    </recommendedName>
</protein>